<feature type="active site" description="Schiff-base intermediate with substrate" evidence="5">
    <location>
        <position position="170"/>
    </location>
</feature>
<comment type="pathway">
    <text evidence="5">Metabolic intermediate biosynthesis; chorismate biosynthesis; chorismate from D-erythrose 4-phosphate and phosphoenolpyruvate: step 3/7.</text>
</comment>
<dbReference type="GO" id="GO:0009423">
    <property type="term" value="P:chorismate biosynthetic process"/>
    <property type="evidence" value="ECO:0007669"/>
    <property type="project" value="UniProtKB-UniRule"/>
</dbReference>
<accession>A0A7J5UNH8</accession>
<gene>
    <name evidence="5" type="primary">aroD</name>
    <name evidence="6" type="ORF">GB883_11610</name>
</gene>
<evidence type="ECO:0000256" key="4">
    <source>
        <dbReference type="ARBA" id="ARBA00023270"/>
    </source>
</evidence>
<sequence>MPVVTVKDVIIGQGRPKIIVPLTGNDLPALRAQAAALAGRPVDVVEWRVDHLTGPAEPDRVAAAARELAAALGALPLLVTFRTAAEGGARAIDDAAYGALYRAVVASGAADLIDVELFRDAAVVRDLVAAAHDAGVAVVMSSHDFDATPPRAEILARLRRMHELGADIPKIAVMPADPGDVLVLLEATWTMHRELPDVPLITMAMAGTGVVSRLAGEVFGSAATFGTVGPASAPGQVDADALRRTLDLIHQAS</sequence>
<keyword evidence="7" id="KW-1185">Reference proteome</keyword>
<dbReference type="EC" id="4.2.1.10" evidence="5"/>
<dbReference type="PANTHER" id="PTHR43699">
    <property type="entry name" value="3-DEHYDROQUINATE DEHYDRATASE"/>
    <property type="match status" value="1"/>
</dbReference>
<comment type="catalytic activity">
    <reaction evidence="1 5">
        <text>3-dehydroquinate = 3-dehydroshikimate + H2O</text>
        <dbReference type="Rhea" id="RHEA:21096"/>
        <dbReference type="ChEBI" id="CHEBI:15377"/>
        <dbReference type="ChEBI" id="CHEBI:16630"/>
        <dbReference type="ChEBI" id="CHEBI:32364"/>
        <dbReference type="EC" id="4.2.1.10"/>
    </reaction>
</comment>
<dbReference type="Proteomes" id="UP000451860">
    <property type="component" value="Unassembled WGS sequence"/>
</dbReference>
<comment type="function">
    <text evidence="5">Involved in the third step of the chorismate pathway, which leads to the biosynthesis of aromatic amino acids. Catalyzes the cis-dehydration of 3-dehydroquinate (DHQ) and introduces the first double bond of the aromatic ring to yield 3-dehydroshikimate.</text>
</comment>
<dbReference type="Pfam" id="PF01487">
    <property type="entry name" value="DHquinase_I"/>
    <property type="match status" value="1"/>
</dbReference>
<keyword evidence="3 5" id="KW-0456">Lyase</keyword>
<comment type="subunit">
    <text evidence="5">Homodimer.</text>
</comment>
<comment type="caution">
    <text evidence="6">The sequence shown here is derived from an EMBL/GenBank/DDBJ whole genome shotgun (WGS) entry which is preliminary data.</text>
</comment>
<dbReference type="OrthoDB" id="9813659at2"/>
<dbReference type="GO" id="GO:0046279">
    <property type="term" value="P:3,4-dihydroxybenzoate biosynthetic process"/>
    <property type="evidence" value="ECO:0007669"/>
    <property type="project" value="UniProtKB-ARBA"/>
</dbReference>
<feature type="binding site" evidence="5">
    <location>
        <position position="236"/>
    </location>
    <ligand>
        <name>3-dehydroquinate</name>
        <dbReference type="ChEBI" id="CHEBI:32364"/>
    </ligand>
</feature>
<dbReference type="InterPro" id="IPR050146">
    <property type="entry name" value="Type-I_3-dehydroquinase"/>
</dbReference>
<dbReference type="InterPro" id="IPR013785">
    <property type="entry name" value="Aldolase_TIM"/>
</dbReference>
<proteinExistence type="inferred from homology"/>
<dbReference type="InterPro" id="IPR001381">
    <property type="entry name" value="DHquinase_I"/>
</dbReference>
<evidence type="ECO:0000313" key="7">
    <source>
        <dbReference type="Proteomes" id="UP000451860"/>
    </source>
</evidence>
<reference evidence="6 7" key="1">
    <citation type="submission" date="2019-10" db="EMBL/GenBank/DDBJ databases">
        <title>Georgenia wutianyii sp. nov. and Georgenia yuyongxinii sp. nov. isolated from plateau pika (Ochotona curzoniae) in the Qinghai-Tibet plateau of China.</title>
        <authorList>
            <person name="Tian Z."/>
        </authorList>
    </citation>
    <scope>NUCLEOTIDE SEQUENCE [LARGE SCALE GENOMIC DNA]</scope>
    <source>
        <strain evidence="6 7">DSM 21501</strain>
    </source>
</reference>
<protein>
    <recommendedName>
        <fullName evidence="5">3-dehydroquinate dehydratase</fullName>
        <shortName evidence="5">3-dehydroquinase</shortName>
        <ecNumber evidence="5">4.2.1.10</ecNumber>
    </recommendedName>
    <alternativeName>
        <fullName evidence="5">Type I DHQase</fullName>
    </alternativeName>
    <alternativeName>
        <fullName evidence="5">Type I dehydroquinase</fullName>
        <shortName evidence="5">DHQ1</shortName>
    </alternativeName>
</protein>
<evidence type="ECO:0000256" key="5">
    <source>
        <dbReference type="HAMAP-Rule" id="MF_00214"/>
    </source>
</evidence>
<dbReference type="SUPFAM" id="SSF51569">
    <property type="entry name" value="Aldolase"/>
    <property type="match status" value="1"/>
</dbReference>
<organism evidence="6 7">
    <name type="scientific">Georgenia thermotolerans</name>
    <dbReference type="NCBI Taxonomy" id="527326"/>
    <lineage>
        <taxon>Bacteria</taxon>
        <taxon>Bacillati</taxon>
        <taxon>Actinomycetota</taxon>
        <taxon>Actinomycetes</taxon>
        <taxon>Micrococcales</taxon>
        <taxon>Bogoriellaceae</taxon>
        <taxon>Georgenia</taxon>
    </lineage>
</organism>
<name>A0A7J5UNH8_9MICO</name>
<feature type="active site" description="Proton donor/acceptor" evidence="5">
    <location>
        <position position="143"/>
    </location>
</feature>
<dbReference type="EMBL" id="WHJE01000049">
    <property type="protein sequence ID" value="KAE8763948.1"/>
    <property type="molecule type" value="Genomic_DNA"/>
</dbReference>
<comment type="similarity">
    <text evidence="5">Belongs to the type-I 3-dehydroquinase family.</text>
</comment>
<dbReference type="GO" id="GO:0008652">
    <property type="term" value="P:amino acid biosynthetic process"/>
    <property type="evidence" value="ECO:0007669"/>
    <property type="project" value="UniProtKB-KW"/>
</dbReference>
<dbReference type="FunFam" id="3.20.20.70:FF:000047">
    <property type="entry name" value="3-dehydroquinate dehydratase"/>
    <property type="match status" value="1"/>
</dbReference>
<dbReference type="HAMAP" id="MF_00214">
    <property type="entry name" value="AroD"/>
    <property type="match status" value="1"/>
</dbReference>
<feature type="binding site" evidence="5">
    <location>
        <begin position="46"/>
        <end position="48"/>
    </location>
    <ligand>
        <name>3-dehydroquinate</name>
        <dbReference type="ChEBI" id="CHEBI:32364"/>
    </ligand>
</feature>
<dbReference type="CDD" id="cd00502">
    <property type="entry name" value="DHQase_I"/>
    <property type="match status" value="1"/>
</dbReference>
<dbReference type="PANTHER" id="PTHR43699:SF1">
    <property type="entry name" value="3-DEHYDROQUINATE DEHYDRATASE"/>
    <property type="match status" value="1"/>
</dbReference>
<feature type="binding site" evidence="5">
    <location>
        <position position="232"/>
    </location>
    <ligand>
        <name>3-dehydroquinate</name>
        <dbReference type="ChEBI" id="CHEBI:32364"/>
    </ligand>
</feature>
<dbReference type="AlphaFoldDB" id="A0A7J5UNH8"/>
<feature type="binding site" evidence="5">
    <location>
        <position position="82"/>
    </location>
    <ligand>
        <name>3-dehydroquinate</name>
        <dbReference type="ChEBI" id="CHEBI:32364"/>
    </ligand>
</feature>
<dbReference type="NCBIfam" id="TIGR01093">
    <property type="entry name" value="aroD"/>
    <property type="match status" value="1"/>
</dbReference>
<dbReference type="GO" id="GO:0003855">
    <property type="term" value="F:3-dehydroquinate dehydratase activity"/>
    <property type="evidence" value="ECO:0007669"/>
    <property type="project" value="UniProtKB-UniRule"/>
</dbReference>
<dbReference type="RefSeq" id="WP_152202038.1">
    <property type="nucleotide sequence ID" value="NZ_VUKF01000010.1"/>
</dbReference>
<evidence type="ECO:0000313" key="6">
    <source>
        <dbReference type="EMBL" id="KAE8763948.1"/>
    </source>
</evidence>
<keyword evidence="5" id="KW-0028">Amino-acid biosynthesis</keyword>
<dbReference type="UniPathway" id="UPA00053">
    <property type="reaction ID" value="UER00086"/>
</dbReference>
<dbReference type="Gene3D" id="3.20.20.70">
    <property type="entry name" value="Aldolase class I"/>
    <property type="match status" value="1"/>
</dbReference>
<feature type="binding site" evidence="5">
    <location>
        <position position="213"/>
    </location>
    <ligand>
        <name>3-dehydroquinate</name>
        <dbReference type="ChEBI" id="CHEBI:32364"/>
    </ligand>
</feature>
<dbReference type="GO" id="GO:0009073">
    <property type="term" value="P:aromatic amino acid family biosynthetic process"/>
    <property type="evidence" value="ECO:0007669"/>
    <property type="project" value="UniProtKB-KW"/>
</dbReference>
<comment type="caution">
    <text evidence="5">Lacks conserved residue(s) required for the propagation of feature annotation.</text>
</comment>
<evidence type="ECO:0000256" key="2">
    <source>
        <dbReference type="ARBA" id="ARBA00023141"/>
    </source>
</evidence>
<evidence type="ECO:0000256" key="1">
    <source>
        <dbReference type="ARBA" id="ARBA00001864"/>
    </source>
</evidence>
<keyword evidence="2 5" id="KW-0057">Aromatic amino acid biosynthesis</keyword>
<keyword evidence="4 5" id="KW-0704">Schiff base</keyword>
<evidence type="ECO:0000256" key="3">
    <source>
        <dbReference type="ARBA" id="ARBA00023239"/>
    </source>
</evidence>